<dbReference type="OrthoDB" id="9788221at2"/>
<keyword evidence="3" id="KW-1185">Reference proteome</keyword>
<dbReference type="STRING" id="307121.GA0070620_3737"/>
<name>A0A1C3N6M4_9ACTN</name>
<accession>A0A1C3N6M4</accession>
<evidence type="ECO:0000313" key="2">
    <source>
        <dbReference type="EMBL" id="SBV28203.1"/>
    </source>
</evidence>
<dbReference type="RefSeq" id="WP_091592621.1">
    <property type="nucleotide sequence ID" value="NZ_JBHRWG010000004.1"/>
</dbReference>
<dbReference type="PANTHER" id="PTHR13774:SF32">
    <property type="entry name" value="ANTISENSE-ENHANCING SEQUENCE 1"/>
    <property type="match status" value="1"/>
</dbReference>
<feature type="active site" evidence="1">
    <location>
        <position position="47"/>
    </location>
</feature>
<evidence type="ECO:0000256" key="1">
    <source>
        <dbReference type="PIRSR" id="PIRSR016184-1"/>
    </source>
</evidence>
<dbReference type="Gene3D" id="3.10.310.10">
    <property type="entry name" value="Diaminopimelate Epimerase, Chain A, domain 1"/>
    <property type="match status" value="2"/>
</dbReference>
<evidence type="ECO:0000313" key="3">
    <source>
        <dbReference type="Proteomes" id="UP000199393"/>
    </source>
</evidence>
<protein>
    <submittedName>
        <fullName evidence="2">Trans-2,3-dihydro-3-hydroxyanthranilate isomerase</fullName>
    </submittedName>
</protein>
<reference evidence="3" key="1">
    <citation type="submission" date="2016-06" db="EMBL/GenBank/DDBJ databases">
        <authorList>
            <person name="Varghese N."/>
        </authorList>
    </citation>
    <scope>NUCLEOTIDE SEQUENCE [LARGE SCALE GENOMIC DNA]</scope>
    <source>
        <strain evidence="3">DSM 45344</strain>
    </source>
</reference>
<gene>
    <name evidence="2" type="ORF">GA0070620_3737</name>
</gene>
<dbReference type="InterPro" id="IPR003719">
    <property type="entry name" value="Phenazine_PhzF-like"/>
</dbReference>
<dbReference type="AlphaFoldDB" id="A0A1C3N6M4"/>
<dbReference type="EMBL" id="LT598496">
    <property type="protein sequence ID" value="SBV28203.1"/>
    <property type="molecule type" value="Genomic_DNA"/>
</dbReference>
<dbReference type="GO" id="GO:0005737">
    <property type="term" value="C:cytoplasm"/>
    <property type="evidence" value="ECO:0007669"/>
    <property type="project" value="TreeGrafter"/>
</dbReference>
<dbReference type="SUPFAM" id="SSF54506">
    <property type="entry name" value="Diaminopimelate epimerase-like"/>
    <property type="match status" value="1"/>
</dbReference>
<sequence>MSTLAYEIVDVFTDRPFAGNPLAVVFGAEALATDQMQALALEFNLSETVFVLPPTQVGATYRARIFTPVTELPFAGHPSVGAAVTASRRGLFEAGRVLQECGAGVLPVEVTPNGATLTGSGPTLGPELDPEPLLEIAGLTSADRVGPAPRVAGCGLEFPYLPVRADAVARARPNAAAAQRYGVEHVSVFSWNAETQTAHARVFVPGLGIPEDPATGSAALGLGVWLVASGLLPGDGRSTYTVRQGIEINRPSSLACVVTAASGAAVGATVSGQVVPVARGEIMVPPFLG</sequence>
<keyword evidence="2" id="KW-0413">Isomerase</keyword>
<dbReference type="PANTHER" id="PTHR13774">
    <property type="entry name" value="PHENAZINE BIOSYNTHESIS PROTEIN"/>
    <property type="match status" value="1"/>
</dbReference>
<organism evidence="2 3">
    <name type="scientific">Micromonospora krabiensis</name>
    <dbReference type="NCBI Taxonomy" id="307121"/>
    <lineage>
        <taxon>Bacteria</taxon>
        <taxon>Bacillati</taxon>
        <taxon>Actinomycetota</taxon>
        <taxon>Actinomycetes</taxon>
        <taxon>Micromonosporales</taxon>
        <taxon>Micromonosporaceae</taxon>
        <taxon>Micromonospora</taxon>
    </lineage>
</organism>
<proteinExistence type="predicted"/>
<dbReference type="NCBIfam" id="TIGR00654">
    <property type="entry name" value="PhzF_family"/>
    <property type="match status" value="1"/>
</dbReference>
<dbReference type="Pfam" id="PF02567">
    <property type="entry name" value="PhzC-PhzF"/>
    <property type="match status" value="1"/>
</dbReference>
<dbReference type="GO" id="GO:0016853">
    <property type="term" value="F:isomerase activity"/>
    <property type="evidence" value="ECO:0007669"/>
    <property type="project" value="UniProtKB-KW"/>
</dbReference>
<dbReference type="PATRIC" id="fig|307121.4.peg.3809"/>
<dbReference type="Proteomes" id="UP000199393">
    <property type="component" value="Chromosome I"/>
</dbReference>
<dbReference type="PIRSF" id="PIRSF016184">
    <property type="entry name" value="PhzC_PhzF"/>
    <property type="match status" value="1"/>
</dbReference>